<dbReference type="RefSeq" id="WP_285432286.1">
    <property type="nucleotide sequence ID" value="NZ_JASJUS010000009.1"/>
</dbReference>
<keyword evidence="2" id="KW-1185">Reference proteome</keyword>
<proteinExistence type="predicted"/>
<accession>A0ABT7IX08</accession>
<evidence type="ECO:0000313" key="2">
    <source>
        <dbReference type="Proteomes" id="UP001241926"/>
    </source>
</evidence>
<organism evidence="1 2">
    <name type="scientific">Streptomyces fuscus</name>
    <dbReference type="NCBI Taxonomy" id="3048495"/>
    <lineage>
        <taxon>Bacteria</taxon>
        <taxon>Bacillati</taxon>
        <taxon>Actinomycetota</taxon>
        <taxon>Actinomycetes</taxon>
        <taxon>Kitasatosporales</taxon>
        <taxon>Streptomycetaceae</taxon>
        <taxon>Streptomyces</taxon>
    </lineage>
</organism>
<dbReference type="EMBL" id="JASJUS010000009">
    <property type="protein sequence ID" value="MDL2077139.1"/>
    <property type="molecule type" value="Genomic_DNA"/>
</dbReference>
<reference evidence="1 2" key="1">
    <citation type="submission" date="2023-05" db="EMBL/GenBank/DDBJ databases">
        <title>Streptomyces fuscus sp. nov., a brown-black pigment producing actinomyces isolated from dry sand of Sea duck farm.</title>
        <authorList>
            <person name="Xie J."/>
            <person name="Shen N."/>
        </authorList>
    </citation>
    <scope>NUCLEOTIDE SEQUENCE [LARGE SCALE GENOMIC DNA]</scope>
    <source>
        <strain evidence="1 2">GXMU-J15</strain>
    </source>
</reference>
<dbReference type="Proteomes" id="UP001241926">
    <property type="component" value="Unassembled WGS sequence"/>
</dbReference>
<evidence type="ECO:0000313" key="1">
    <source>
        <dbReference type="EMBL" id="MDL2077139.1"/>
    </source>
</evidence>
<name>A0ABT7IX08_9ACTN</name>
<comment type="caution">
    <text evidence="1">The sequence shown here is derived from an EMBL/GenBank/DDBJ whole genome shotgun (WGS) entry which is preliminary data.</text>
</comment>
<sequence length="88" mass="8922">MDEAKAVASLNNALVVRAVRGLRDPEKAAHALQGGSGLVGVGTGGFGLHNKLVDAKDDGVKDGTVAGIDGSRLLLDTGGIYALARHVF</sequence>
<gene>
    <name evidence="1" type="ORF">QNN03_11880</name>
</gene>
<protein>
    <submittedName>
        <fullName evidence="1">Uncharacterized protein</fullName>
    </submittedName>
</protein>